<dbReference type="SMART" id="SM00267">
    <property type="entry name" value="GGDEF"/>
    <property type="match status" value="1"/>
</dbReference>
<dbReference type="CDD" id="cd00130">
    <property type="entry name" value="PAS"/>
    <property type="match status" value="3"/>
</dbReference>
<feature type="domain" description="PAC" evidence="3">
    <location>
        <begin position="81"/>
        <end position="132"/>
    </location>
</feature>
<gene>
    <name evidence="5" type="ORF">GH754_15240</name>
</gene>
<feature type="domain" description="PAS" evidence="2">
    <location>
        <begin position="389"/>
        <end position="459"/>
    </location>
</feature>
<proteinExistence type="predicted"/>
<keyword evidence="6" id="KW-1185">Reference proteome</keyword>
<dbReference type="InterPro" id="IPR029787">
    <property type="entry name" value="Nucleotide_cyclase"/>
</dbReference>
<dbReference type="EMBL" id="WJNH01000010">
    <property type="protein sequence ID" value="MRG87640.1"/>
    <property type="molecule type" value="Genomic_DNA"/>
</dbReference>
<dbReference type="CDD" id="cd01949">
    <property type="entry name" value="GGDEF"/>
    <property type="match status" value="1"/>
</dbReference>
<reference evidence="5 6" key="1">
    <citation type="submission" date="2019-11" db="EMBL/GenBank/DDBJ databases">
        <authorList>
            <person name="Li J."/>
        </authorList>
    </citation>
    <scope>NUCLEOTIDE SEQUENCE [LARGE SCALE GENOMIC DNA]</scope>
    <source>
        <strain evidence="5 6">J4</strain>
    </source>
</reference>
<keyword evidence="1" id="KW-0175">Coiled coil</keyword>
<dbReference type="Pfam" id="PF00990">
    <property type="entry name" value="GGDEF"/>
    <property type="match status" value="1"/>
</dbReference>
<dbReference type="PROSITE" id="PS50112">
    <property type="entry name" value="PAS"/>
    <property type="match status" value="3"/>
</dbReference>
<name>A0A6G1X9U0_9BACI</name>
<dbReference type="AlphaFoldDB" id="A0A6G1X9U0"/>
<dbReference type="InterPro" id="IPR043128">
    <property type="entry name" value="Rev_trsase/Diguanyl_cyclase"/>
</dbReference>
<sequence>MKRFLDSVGRDISVFTDIFDSINDLVFLMEVDGDSFRYVYVNKTAARVLNIDEIVGRVIEDVVPKKLSEILIPEYKKVIDRQESAEFETHNGTFIGETSLNPILTKDGYARYVLAIVRDVTDRRRKEMELKETKRKLIESEQRYKSLFDNHPDAIISLDLKGDYMSGNKTREEMTGYSMEELLGKSFVGFVEPEDLEKTLNHFNKTIINKEAQRYEIRLKHKMGHRIDVSVMCIPIIVDEQVVVIHEVAKDITQQKRDQEQLIETKEELEMFWNYSVDPIFLFSNGKILKVNPAFEKLLGYTENEVVENDHLIIPSDMKSELMFIESKILEGKPIVNYETKRTTKSGEQLDIIASYTPVRDEKGQIVGATAFFKNVTDRIKAERKLQKSEEKFRLITENVFDIVKLINPSGMVEYVSPSNEKLLGFHHSEYVGQPFTTHIHPEDKPVLEKEFKDLVKENKPTSIEYRTLHEEGHWVWLEATTTAIVEDGEVKQFVTIARDITDRKKFQGELAKMAFYDFLTGLPNRRTFDDKLDMAIHQANRSQKKVAVMMLDGRDFKQVNDTFGHDAGDAVIKELANRIKSCLRPTDTVARFGGDEMAVIIPEIDSIDIVEEVADRIIKSLDRPLYYKNHEIKLGAGIGISIYPDHSIHKNHLIKYADTALYEAKELDHSHYRFYK</sequence>
<dbReference type="SMART" id="SM00091">
    <property type="entry name" value="PAS"/>
    <property type="match status" value="4"/>
</dbReference>
<dbReference type="SUPFAM" id="SSF55785">
    <property type="entry name" value="PYP-like sensor domain (PAS domain)"/>
    <property type="match status" value="4"/>
</dbReference>
<evidence type="ECO:0000256" key="1">
    <source>
        <dbReference type="SAM" id="Coils"/>
    </source>
</evidence>
<feature type="domain" description="PAC" evidence="3">
    <location>
        <begin position="462"/>
        <end position="513"/>
    </location>
</feature>
<dbReference type="InterPro" id="IPR013656">
    <property type="entry name" value="PAS_4"/>
</dbReference>
<dbReference type="Gene3D" id="3.30.70.270">
    <property type="match status" value="1"/>
</dbReference>
<dbReference type="SUPFAM" id="SSF55073">
    <property type="entry name" value="Nucleotide cyclase"/>
    <property type="match status" value="1"/>
</dbReference>
<feature type="domain" description="GGDEF" evidence="4">
    <location>
        <begin position="545"/>
        <end position="677"/>
    </location>
</feature>
<feature type="domain" description="PAS" evidence="2">
    <location>
        <begin position="285"/>
        <end position="312"/>
    </location>
</feature>
<dbReference type="NCBIfam" id="TIGR00254">
    <property type="entry name" value="GGDEF"/>
    <property type="match status" value="1"/>
</dbReference>
<evidence type="ECO:0000259" key="3">
    <source>
        <dbReference type="PROSITE" id="PS50113"/>
    </source>
</evidence>
<dbReference type="PROSITE" id="PS50113">
    <property type="entry name" value="PAC"/>
    <property type="match status" value="3"/>
</dbReference>
<dbReference type="Pfam" id="PF00989">
    <property type="entry name" value="PAS"/>
    <property type="match status" value="1"/>
</dbReference>
<dbReference type="Proteomes" id="UP000480185">
    <property type="component" value="Unassembled WGS sequence"/>
</dbReference>
<dbReference type="PROSITE" id="PS50887">
    <property type="entry name" value="GGDEF"/>
    <property type="match status" value="1"/>
</dbReference>
<dbReference type="InterPro" id="IPR000700">
    <property type="entry name" value="PAS-assoc_C"/>
</dbReference>
<dbReference type="Pfam" id="PF13426">
    <property type="entry name" value="PAS_9"/>
    <property type="match status" value="1"/>
</dbReference>
<dbReference type="InterPro" id="IPR001610">
    <property type="entry name" value="PAC"/>
</dbReference>
<evidence type="ECO:0000313" key="5">
    <source>
        <dbReference type="EMBL" id="MRG87640.1"/>
    </source>
</evidence>
<dbReference type="RefSeq" id="WP_153729527.1">
    <property type="nucleotide sequence ID" value="NZ_WJNH01000010.1"/>
</dbReference>
<dbReference type="InterPro" id="IPR013767">
    <property type="entry name" value="PAS_fold"/>
</dbReference>
<dbReference type="InterPro" id="IPR013655">
    <property type="entry name" value="PAS_fold_3"/>
</dbReference>
<comment type="caution">
    <text evidence="5">The sequence shown here is derived from an EMBL/GenBank/DDBJ whole genome shotgun (WGS) entry which is preliminary data.</text>
</comment>
<dbReference type="Pfam" id="PF08448">
    <property type="entry name" value="PAS_4"/>
    <property type="match status" value="1"/>
</dbReference>
<dbReference type="InterPro" id="IPR000160">
    <property type="entry name" value="GGDEF_dom"/>
</dbReference>
<dbReference type="NCBIfam" id="TIGR00229">
    <property type="entry name" value="sensory_box"/>
    <property type="match status" value="4"/>
</dbReference>
<dbReference type="FunFam" id="3.30.70.270:FF:000001">
    <property type="entry name" value="Diguanylate cyclase domain protein"/>
    <property type="match status" value="1"/>
</dbReference>
<protein>
    <submittedName>
        <fullName evidence="5">PAS domain S-box protein</fullName>
    </submittedName>
</protein>
<dbReference type="PANTHER" id="PTHR44757:SF2">
    <property type="entry name" value="BIOFILM ARCHITECTURE MAINTENANCE PROTEIN MBAA"/>
    <property type="match status" value="1"/>
</dbReference>
<dbReference type="SMART" id="SM00086">
    <property type="entry name" value="PAC"/>
    <property type="match status" value="4"/>
</dbReference>
<organism evidence="5 6">
    <name type="scientific">Salinibacillus xinjiangensis</name>
    <dbReference type="NCBI Taxonomy" id="1229268"/>
    <lineage>
        <taxon>Bacteria</taxon>
        <taxon>Bacillati</taxon>
        <taxon>Bacillota</taxon>
        <taxon>Bacilli</taxon>
        <taxon>Bacillales</taxon>
        <taxon>Bacillaceae</taxon>
        <taxon>Salinibacillus</taxon>
    </lineage>
</organism>
<feature type="coiled-coil region" evidence="1">
    <location>
        <begin position="123"/>
        <end position="150"/>
    </location>
</feature>
<evidence type="ECO:0000259" key="4">
    <source>
        <dbReference type="PROSITE" id="PS50887"/>
    </source>
</evidence>
<dbReference type="InterPro" id="IPR035965">
    <property type="entry name" value="PAS-like_dom_sf"/>
</dbReference>
<dbReference type="Pfam" id="PF08447">
    <property type="entry name" value="PAS_3"/>
    <property type="match status" value="1"/>
</dbReference>
<dbReference type="InterPro" id="IPR000014">
    <property type="entry name" value="PAS"/>
</dbReference>
<dbReference type="InterPro" id="IPR052155">
    <property type="entry name" value="Biofilm_reg_signaling"/>
</dbReference>
<feature type="domain" description="PAC" evidence="3">
    <location>
        <begin position="336"/>
        <end position="388"/>
    </location>
</feature>
<accession>A0A6G1X9U0</accession>
<feature type="domain" description="PAS" evidence="2">
    <location>
        <begin position="140"/>
        <end position="210"/>
    </location>
</feature>
<dbReference type="Gene3D" id="3.30.450.20">
    <property type="entry name" value="PAS domain"/>
    <property type="match status" value="4"/>
</dbReference>
<dbReference type="GO" id="GO:0006355">
    <property type="term" value="P:regulation of DNA-templated transcription"/>
    <property type="evidence" value="ECO:0007669"/>
    <property type="project" value="InterPro"/>
</dbReference>
<dbReference type="PANTHER" id="PTHR44757">
    <property type="entry name" value="DIGUANYLATE CYCLASE DGCP"/>
    <property type="match status" value="1"/>
</dbReference>
<evidence type="ECO:0000313" key="6">
    <source>
        <dbReference type="Proteomes" id="UP000480185"/>
    </source>
</evidence>
<evidence type="ECO:0000259" key="2">
    <source>
        <dbReference type="PROSITE" id="PS50112"/>
    </source>
</evidence>
<dbReference type="OrthoDB" id="9759607at2"/>